<evidence type="ECO:0000313" key="2">
    <source>
        <dbReference type="EMBL" id="CAA9995083.1"/>
    </source>
</evidence>
<dbReference type="Proteomes" id="UP000479000">
    <property type="component" value="Unassembled WGS sequence"/>
</dbReference>
<dbReference type="EMBL" id="CADCXU010003031">
    <property type="protein sequence ID" value="CAA9995082.1"/>
    <property type="molecule type" value="Genomic_DNA"/>
</dbReference>
<sequence length="155" mass="17875">ALSLSFLSHDSCVFQDPREEDGILRIPLTFFGWFPQLTSDLMLGETARYISWAPPTQVPFYYHHHHHHHHNYYSTTTTIPTITTMPSNPHHHDHLTYYSTTTTTSTIILLGYRRCRINTAQFVCHAIYGRVICQVATNPSFEKQATQSPPKDTML</sequence>
<dbReference type="EMBL" id="CADCXU010003032">
    <property type="protein sequence ID" value="CAA9995083.1"/>
    <property type="molecule type" value="Genomic_DNA"/>
</dbReference>
<feature type="non-terminal residue" evidence="1">
    <location>
        <position position="1"/>
    </location>
</feature>
<gene>
    <name evidence="1" type="ORF">NTEN_LOCUS1873</name>
    <name evidence="2" type="ORF">NTEN_LOCUS1874</name>
</gene>
<protein>
    <submittedName>
        <fullName evidence="1">Uncharacterized protein</fullName>
    </submittedName>
</protein>
<evidence type="ECO:0000313" key="1">
    <source>
        <dbReference type="EMBL" id="CAA9995082.1"/>
    </source>
</evidence>
<organism evidence="1 3">
    <name type="scientific">Nesidiocoris tenuis</name>
    <dbReference type="NCBI Taxonomy" id="355587"/>
    <lineage>
        <taxon>Eukaryota</taxon>
        <taxon>Metazoa</taxon>
        <taxon>Ecdysozoa</taxon>
        <taxon>Arthropoda</taxon>
        <taxon>Hexapoda</taxon>
        <taxon>Insecta</taxon>
        <taxon>Pterygota</taxon>
        <taxon>Neoptera</taxon>
        <taxon>Paraneoptera</taxon>
        <taxon>Hemiptera</taxon>
        <taxon>Heteroptera</taxon>
        <taxon>Panheteroptera</taxon>
        <taxon>Cimicomorpha</taxon>
        <taxon>Miridae</taxon>
        <taxon>Dicyphina</taxon>
        <taxon>Nesidiocoris</taxon>
    </lineage>
</organism>
<dbReference type="AlphaFoldDB" id="A0A6H5FZ15"/>
<proteinExistence type="predicted"/>
<accession>A0A6H5FZ15</accession>
<name>A0A6H5FZ15_9HEMI</name>
<keyword evidence="3" id="KW-1185">Reference proteome</keyword>
<reference evidence="1 3" key="1">
    <citation type="submission" date="2020-02" db="EMBL/GenBank/DDBJ databases">
        <authorList>
            <person name="Ferguson B K."/>
        </authorList>
    </citation>
    <scope>NUCLEOTIDE SEQUENCE [LARGE SCALE GENOMIC DNA]</scope>
</reference>
<evidence type="ECO:0000313" key="3">
    <source>
        <dbReference type="Proteomes" id="UP000479000"/>
    </source>
</evidence>